<name>A0A8T0RPM7_PANVG</name>
<dbReference type="InterPro" id="IPR014929">
    <property type="entry name" value="E2-binding"/>
</dbReference>
<dbReference type="Proteomes" id="UP000823388">
    <property type="component" value="Chromosome 5N"/>
</dbReference>
<dbReference type="Gene3D" id="1.10.10.520">
    <property type="entry name" value="Ubiquitin activating enzymes (Uba3). Chain: B, domain 2"/>
    <property type="match status" value="1"/>
</dbReference>
<dbReference type="PROSITE" id="PS00865">
    <property type="entry name" value="UBIQUITIN_ACTIVAT_2"/>
    <property type="match status" value="1"/>
</dbReference>
<protein>
    <recommendedName>
        <fullName evidence="3 11">NEDD8-activating enzyme E1 catalytic subunit</fullName>
        <ecNumber evidence="8 11">6.2.1.64</ecNumber>
    </recommendedName>
</protein>
<dbReference type="Pfam" id="PF00899">
    <property type="entry name" value="ThiF"/>
    <property type="match status" value="1"/>
</dbReference>
<dbReference type="SMART" id="SM01181">
    <property type="entry name" value="E2_bind"/>
    <property type="match status" value="1"/>
</dbReference>
<evidence type="ECO:0000256" key="11">
    <source>
        <dbReference type="RuleBase" id="RU368009"/>
    </source>
</evidence>
<evidence type="ECO:0000256" key="10">
    <source>
        <dbReference type="PROSITE-ProRule" id="PRU10132"/>
    </source>
</evidence>
<dbReference type="GO" id="GO:0005737">
    <property type="term" value="C:cytoplasm"/>
    <property type="evidence" value="ECO:0007669"/>
    <property type="project" value="TreeGrafter"/>
</dbReference>
<comment type="pathway">
    <text evidence="1 11">Protein modification; protein neddylation.</text>
</comment>
<organism evidence="13 14">
    <name type="scientific">Panicum virgatum</name>
    <name type="common">Blackwell switchgrass</name>
    <dbReference type="NCBI Taxonomy" id="38727"/>
    <lineage>
        <taxon>Eukaryota</taxon>
        <taxon>Viridiplantae</taxon>
        <taxon>Streptophyta</taxon>
        <taxon>Embryophyta</taxon>
        <taxon>Tracheophyta</taxon>
        <taxon>Spermatophyta</taxon>
        <taxon>Magnoliopsida</taxon>
        <taxon>Liliopsida</taxon>
        <taxon>Poales</taxon>
        <taxon>Poaceae</taxon>
        <taxon>PACMAD clade</taxon>
        <taxon>Panicoideae</taxon>
        <taxon>Panicodae</taxon>
        <taxon>Paniceae</taxon>
        <taxon>Panicinae</taxon>
        <taxon>Panicum</taxon>
        <taxon>Panicum sect. Hiantes</taxon>
    </lineage>
</organism>
<evidence type="ECO:0000313" key="13">
    <source>
        <dbReference type="EMBL" id="KAG2587947.1"/>
    </source>
</evidence>
<dbReference type="PANTHER" id="PTHR10953">
    <property type="entry name" value="UBIQUITIN-ACTIVATING ENZYME E1"/>
    <property type="match status" value="1"/>
</dbReference>
<dbReference type="PANTHER" id="PTHR10953:SF6">
    <property type="entry name" value="NEDD8-ACTIVATING ENZYME E1 CATALYTIC SUBUNIT"/>
    <property type="match status" value="1"/>
</dbReference>
<comment type="similarity">
    <text evidence="2 11">Belongs to the ubiquitin-activating E1 family. UBA3 subfamily.</text>
</comment>
<dbReference type="GO" id="GO:0019781">
    <property type="term" value="F:NEDD8 activating enzyme activity"/>
    <property type="evidence" value="ECO:0007669"/>
    <property type="project" value="UniProtKB-UniRule"/>
</dbReference>
<evidence type="ECO:0000256" key="9">
    <source>
        <dbReference type="ARBA" id="ARBA00024626"/>
    </source>
</evidence>
<evidence type="ECO:0000256" key="2">
    <source>
        <dbReference type="ARBA" id="ARBA00006310"/>
    </source>
</evidence>
<evidence type="ECO:0000256" key="5">
    <source>
        <dbReference type="ARBA" id="ARBA00022741"/>
    </source>
</evidence>
<accession>A0A8T0RPM7</accession>
<dbReference type="CDD" id="cd01488">
    <property type="entry name" value="Uba3_RUB"/>
    <property type="match status" value="1"/>
</dbReference>
<evidence type="ECO:0000259" key="12">
    <source>
        <dbReference type="SMART" id="SM01181"/>
    </source>
</evidence>
<dbReference type="FunFam" id="3.50.50.80:FF:000002">
    <property type="entry name" value="SUMO-activating enzyme subunit 2"/>
    <property type="match status" value="1"/>
</dbReference>
<reference evidence="13" key="1">
    <citation type="submission" date="2020-05" db="EMBL/GenBank/DDBJ databases">
        <title>WGS assembly of Panicum virgatum.</title>
        <authorList>
            <person name="Lovell J.T."/>
            <person name="Jenkins J."/>
            <person name="Shu S."/>
            <person name="Juenger T.E."/>
            <person name="Schmutz J."/>
        </authorList>
    </citation>
    <scope>NUCLEOTIDE SEQUENCE</scope>
    <source>
        <strain evidence="13">AP13</strain>
    </source>
</reference>
<evidence type="ECO:0000256" key="7">
    <source>
        <dbReference type="ARBA" id="ARBA00022840"/>
    </source>
</evidence>
<dbReference type="AlphaFoldDB" id="A0A8T0RPM7"/>
<dbReference type="FunFam" id="3.10.290.20:FF:000006">
    <property type="entry name" value="NEDD8-activating enzyme E1 catalytic subunit"/>
    <property type="match status" value="1"/>
</dbReference>
<dbReference type="SUPFAM" id="SSF69572">
    <property type="entry name" value="Activating enzymes of the ubiquitin-like proteins"/>
    <property type="match status" value="1"/>
</dbReference>
<dbReference type="Pfam" id="PF08825">
    <property type="entry name" value="E2_bind"/>
    <property type="match status" value="1"/>
</dbReference>
<evidence type="ECO:0000256" key="8">
    <source>
        <dbReference type="ARBA" id="ARBA00023624"/>
    </source>
</evidence>
<evidence type="ECO:0000313" key="14">
    <source>
        <dbReference type="Proteomes" id="UP000823388"/>
    </source>
</evidence>
<sequence length="435" mass="48038">MATPDAEQPAPTEPARWRDLDMLLSRPGNLVAASFDPSPTLRDQLGSIVEVLVVGAGGLGCELLKDLALSGFKKLHVIDMDTIDVSNLNRQFLFRVQDVGKSKAEVAAKRVMERVSGVNIEPHFCRIEDKEIEFYSQFHIIVLGLDSIEARSYINSVACGFLEYDSNDNPLEETVKPMVDGGTEGFKGHARVIIPGTTPCFECNIWLFPPQVKFPLCTLAETPRTAAHCIEYAHLIKWDEIHPGKPFDADDAEHMQWIYSEGVVKNIIPAIASTNAIISAACALEAFKLFSGCSKNVSNYLTYNGLEGTHIKVTEFVRDKDCLVCGPGTLIELDTSSTLAEFIKMLEEHPKLRISKASVTHEGNNLYMQSPEVLEQMTRPNLSVPMFELLKEAPYTTVHATGMAENNGKKVSSLRKLRVAFKGTEASKMDISESS</sequence>
<evidence type="ECO:0000256" key="1">
    <source>
        <dbReference type="ARBA" id="ARBA00005032"/>
    </source>
</evidence>
<feature type="active site" description="Glycyl thioester intermediate" evidence="10">
    <location>
        <position position="217"/>
    </location>
</feature>
<keyword evidence="14" id="KW-1185">Reference proteome</keyword>
<dbReference type="EMBL" id="CM029046">
    <property type="protein sequence ID" value="KAG2587947.1"/>
    <property type="molecule type" value="Genomic_DNA"/>
</dbReference>
<evidence type="ECO:0000256" key="3">
    <source>
        <dbReference type="ARBA" id="ARBA00015203"/>
    </source>
</evidence>
<dbReference type="InterPro" id="IPR030468">
    <property type="entry name" value="Uba3_N"/>
</dbReference>
<proteinExistence type="inferred from homology"/>
<feature type="domain" description="E2 binding" evidence="12">
    <location>
        <begin position="331"/>
        <end position="422"/>
    </location>
</feature>
<keyword evidence="7 11" id="KW-0067">ATP-binding</keyword>
<dbReference type="Gene3D" id="3.40.50.720">
    <property type="entry name" value="NAD(P)-binding Rossmann-like Domain"/>
    <property type="match status" value="1"/>
</dbReference>
<evidence type="ECO:0000256" key="6">
    <source>
        <dbReference type="ARBA" id="ARBA00022786"/>
    </source>
</evidence>
<comment type="caution">
    <text evidence="13">The sequence shown here is derived from an EMBL/GenBank/DDBJ whole genome shotgun (WGS) entry which is preliminary data.</text>
</comment>
<dbReference type="InterPro" id="IPR035985">
    <property type="entry name" value="Ubiquitin-activating_enz"/>
</dbReference>
<dbReference type="GO" id="GO:0045116">
    <property type="term" value="P:protein neddylation"/>
    <property type="evidence" value="ECO:0007669"/>
    <property type="project" value="UniProtKB-UniRule"/>
</dbReference>
<dbReference type="GO" id="GO:0005634">
    <property type="term" value="C:nucleus"/>
    <property type="evidence" value="ECO:0007669"/>
    <property type="project" value="TreeGrafter"/>
</dbReference>
<evidence type="ECO:0000256" key="4">
    <source>
        <dbReference type="ARBA" id="ARBA00022598"/>
    </source>
</evidence>
<keyword evidence="4 11" id="KW-0436">Ligase</keyword>
<dbReference type="InterPro" id="IPR000594">
    <property type="entry name" value="ThiF_NAD_FAD-bd"/>
</dbReference>
<dbReference type="InterPro" id="IPR045886">
    <property type="entry name" value="ThiF/MoeB/HesA"/>
</dbReference>
<comment type="catalytic activity">
    <reaction evidence="9 11">
        <text>ATP + [NEDD8 protein] + [E1 NEDD8-activating enzyme]-L-cysteine = AMP + diphosphate + [E1 NEDD8-activating enzyme]-S-[NEDD8 protein]-yl-L-cysteine.</text>
        <dbReference type="EC" id="6.2.1.64"/>
    </reaction>
</comment>
<gene>
    <name evidence="13" type="ORF">PVAP13_5NG185000</name>
</gene>
<comment type="function">
    <text evidence="11">Catalytic subunit of the dimeric E1 enzyme, which activates NEDD8.</text>
</comment>
<dbReference type="EC" id="6.2.1.64" evidence="8 11"/>
<keyword evidence="6 11" id="KW-0833">Ubl conjugation pathway</keyword>
<dbReference type="Gene3D" id="3.10.290.20">
    <property type="entry name" value="Ubiquitin-like 2 activating enzyme e1b. Chain: B, domain 3"/>
    <property type="match status" value="1"/>
</dbReference>
<keyword evidence="5 11" id="KW-0547">Nucleotide-binding</keyword>
<dbReference type="GO" id="GO:0005524">
    <property type="term" value="F:ATP binding"/>
    <property type="evidence" value="ECO:0007669"/>
    <property type="project" value="UniProtKB-UniRule"/>
</dbReference>
<dbReference type="InterPro" id="IPR033127">
    <property type="entry name" value="UBQ-activ_enz_E1_Cys_AS"/>
</dbReference>
<dbReference type="InterPro" id="IPR023318">
    <property type="entry name" value="Ub_act_enz_dom_a_sf"/>
</dbReference>